<dbReference type="Proteomes" id="UP000479710">
    <property type="component" value="Unassembled WGS sequence"/>
</dbReference>
<sequence length="804" mass="88996">MTMEAAAETMASNGERAFLKLLPRLKEPEAGAADEAAKREENNDDMPAKLMEDKLNWYRLRSAVCYKAASGFGTLAFIWATVVLLGGFATLVKQRDFWFVTIIAFIQAIGLFGGGGDHDFMERAPQALFAYDKIVEQCEGRIWRKHGSVVDIADFGSFACSWHMCFACLPSLAVVLVQLAALATLVALPSMRLSSQDYVDPEFRGHPDHSNVRRLLNIFYALVLAQGFSYLCQTINEGLYYGIWKQVVSKYKLGLSGKAVLDRYCDDNYNLCINGNVRDALNMDFLSYAMGLARSDSITDQLLGVRAIDDMLAEPRYRVLAPRRLLLSSETMNSLVRMLTFDGDGEIIRGPAASVLLCLAPSLLARSIQGLIHFTSSLLHERKDGDMEYAWFGLSIIDKLMDNPDNHRFAVEEADNLIAKVVRLATTNLDRRRHGDHRPNFPSEIVLLELSITVLDKLVAIGGEAGKVLKRDFAELLSNNNCTMIVEHGAPAIRIIACCALDGMAREQFGNTPEIIRALLKASCLLLSAPQQPDDQAAAAAATAAANALVLLTTDCNSNVIVVLGEIDDREMKQLVNNMLQRKSMAAKLLHNLRAYMGTDQYTDRPHLMEVIDNALPKVLQAIVGVNTLEERTQEEEKIQPASNTRGDQDRFNVNEEGKVFESFVGLAVQICVSKKLSDLPVEHGTHLTIRNLAEKLTKILETYHSPTTDIPGIRRVTIELMIWMMKSNKSNIGLFWSSHSRVPSLLESVALKAQKLENFSLFYNGAGVGKHCKPVSSVARAALALMYESPSFVTTDQYYGGPA</sequence>
<evidence type="ECO:0000313" key="2">
    <source>
        <dbReference type="EMBL" id="KAF0915888.1"/>
    </source>
</evidence>
<proteinExistence type="predicted"/>
<keyword evidence="1" id="KW-0472">Membrane</keyword>
<dbReference type="PANTHER" id="PTHR33115:SF46">
    <property type="entry name" value="OS05G0141200 PROTEIN"/>
    <property type="match status" value="1"/>
</dbReference>
<keyword evidence="1" id="KW-0812">Transmembrane</keyword>
<keyword evidence="3" id="KW-1185">Reference proteome</keyword>
<dbReference type="EMBL" id="SPHZ02000005">
    <property type="protein sequence ID" value="KAF0915888.1"/>
    <property type="molecule type" value="Genomic_DNA"/>
</dbReference>
<name>A0A6G1DTD5_9ORYZ</name>
<dbReference type="AlphaFoldDB" id="A0A6G1DTD5"/>
<keyword evidence="1" id="KW-1133">Transmembrane helix</keyword>
<organism evidence="2 3">
    <name type="scientific">Oryza meyeriana var. granulata</name>
    <dbReference type="NCBI Taxonomy" id="110450"/>
    <lineage>
        <taxon>Eukaryota</taxon>
        <taxon>Viridiplantae</taxon>
        <taxon>Streptophyta</taxon>
        <taxon>Embryophyta</taxon>
        <taxon>Tracheophyta</taxon>
        <taxon>Spermatophyta</taxon>
        <taxon>Magnoliopsida</taxon>
        <taxon>Liliopsida</taxon>
        <taxon>Poales</taxon>
        <taxon>Poaceae</taxon>
        <taxon>BOP clade</taxon>
        <taxon>Oryzoideae</taxon>
        <taxon>Oryzeae</taxon>
        <taxon>Oryzinae</taxon>
        <taxon>Oryza</taxon>
        <taxon>Oryza meyeriana</taxon>
    </lineage>
</organism>
<dbReference type="OrthoDB" id="663631at2759"/>
<comment type="caution">
    <text evidence="2">The sequence shown here is derived from an EMBL/GenBank/DDBJ whole genome shotgun (WGS) entry which is preliminary data.</text>
</comment>
<dbReference type="SUPFAM" id="SSF48371">
    <property type="entry name" value="ARM repeat"/>
    <property type="match status" value="1"/>
</dbReference>
<evidence type="ECO:0000256" key="1">
    <source>
        <dbReference type="SAM" id="Phobius"/>
    </source>
</evidence>
<protein>
    <recommendedName>
        <fullName evidence="4">BLE2 protein</fullName>
    </recommendedName>
</protein>
<gene>
    <name evidence="2" type="ORF">E2562_000533</name>
</gene>
<reference evidence="2 3" key="1">
    <citation type="submission" date="2019-11" db="EMBL/GenBank/DDBJ databases">
        <title>Whole genome sequence of Oryza granulata.</title>
        <authorList>
            <person name="Li W."/>
        </authorList>
    </citation>
    <scope>NUCLEOTIDE SEQUENCE [LARGE SCALE GENOMIC DNA]</scope>
    <source>
        <strain evidence="3">cv. Menghai</strain>
        <tissue evidence="2">Leaf</tissue>
    </source>
</reference>
<feature type="transmembrane region" description="Helical" evidence="1">
    <location>
        <begin position="97"/>
        <end position="116"/>
    </location>
</feature>
<dbReference type="InterPro" id="IPR016024">
    <property type="entry name" value="ARM-type_fold"/>
</dbReference>
<evidence type="ECO:0008006" key="4">
    <source>
        <dbReference type="Google" id="ProtNLM"/>
    </source>
</evidence>
<accession>A0A6G1DTD5</accession>
<feature type="transmembrane region" description="Helical" evidence="1">
    <location>
        <begin position="164"/>
        <end position="188"/>
    </location>
</feature>
<evidence type="ECO:0000313" key="3">
    <source>
        <dbReference type="Proteomes" id="UP000479710"/>
    </source>
</evidence>
<feature type="transmembrane region" description="Helical" evidence="1">
    <location>
        <begin position="64"/>
        <end position="91"/>
    </location>
</feature>
<dbReference type="PANTHER" id="PTHR33115">
    <property type="entry name" value="ARM REPEAT SUPERFAMILY PROTEIN"/>
    <property type="match status" value="1"/>
</dbReference>